<keyword evidence="2" id="KW-0677">Repeat</keyword>
<keyword evidence="5" id="KW-1185">Reference proteome</keyword>
<dbReference type="AlphaFoldDB" id="A0AA86UK60"/>
<dbReference type="SMART" id="SM00365">
    <property type="entry name" value="LRR_SD22"/>
    <property type="match status" value="6"/>
</dbReference>
<dbReference type="Proteomes" id="UP001642409">
    <property type="component" value="Unassembled WGS sequence"/>
</dbReference>
<organism evidence="3">
    <name type="scientific">Hexamita inflata</name>
    <dbReference type="NCBI Taxonomy" id="28002"/>
    <lineage>
        <taxon>Eukaryota</taxon>
        <taxon>Metamonada</taxon>
        <taxon>Diplomonadida</taxon>
        <taxon>Hexamitidae</taxon>
        <taxon>Hexamitinae</taxon>
        <taxon>Hexamita</taxon>
    </lineage>
</organism>
<evidence type="ECO:0000313" key="4">
    <source>
        <dbReference type="EMBL" id="CAL6023816.1"/>
    </source>
</evidence>
<reference evidence="4 5" key="2">
    <citation type="submission" date="2024-07" db="EMBL/GenBank/DDBJ databases">
        <authorList>
            <person name="Akdeniz Z."/>
        </authorList>
    </citation>
    <scope>NUCLEOTIDE SEQUENCE [LARGE SCALE GENOMIC DNA]</scope>
</reference>
<dbReference type="Gene3D" id="3.80.10.10">
    <property type="entry name" value="Ribonuclease Inhibitor"/>
    <property type="match status" value="1"/>
</dbReference>
<protein>
    <submittedName>
        <fullName evidence="3">Partial</fullName>
    </submittedName>
</protein>
<evidence type="ECO:0000256" key="1">
    <source>
        <dbReference type="ARBA" id="ARBA00022614"/>
    </source>
</evidence>
<dbReference type="Pfam" id="PF12799">
    <property type="entry name" value="LRR_4"/>
    <property type="match status" value="1"/>
</dbReference>
<dbReference type="InterPro" id="IPR025875">
    <property type="entry name" value="Leu-rich_rpt_4"/>
</dbReference>
<dbReference type="InterPro" id="IPR050836">
    <property type="entry name" value="SDS22/Internalin_LRR"/>
</dbReference>
<dbReference type="PROSITE" id="PS51450">
    <property type="entry name" value="LRR"/>
    <property type="match status" value="5"/>
</dbReference>
<proteinExistence type="predicted"/>
<dbReference type="EMBL" id="CATOUU010000849">
    <property type="protein sequence ID" value="CAI9954566.1"/>
    <property type="molecule type" value="Genomic_DNA"/>
</dbReference>
<dbReference type="SUPFAM" id="SSF52058">
    <property type="entry name" value="L domain-like"/>
    <property type="match status" value="1"/>
</dbReference>
<keyword evidence="1" id="KW-0433">Leucine-rich repeat</keyword>
<gene>
    <name evidence="4" type="ORF">HINF_LOCUS29317</name>
    <name evidence="3" type="ORF">HINF_LOCUS42211</name>
</gene>
<dbReference type="PANTHER" id="PTHR46652">
    <property type="entry name" value="LEUCINE-RICH REPEAT AND IQ DOMAIN-CONTAINING PROTEIN 1-RELATED"/>
    <property type="match status" value="1"/>
</dbReference>
<evidence type="ECO:0000313" key="3">
    <source>
        <dbReference type="EMBL" id="CAI9954566.1"/>
    </source>
</evidence>
<reference evidence="3" key="1">
    <citation type="submission" date="2023-06" db="EMBL/GenBank/DDBJ databases">
        <authorList>
            <person name="Kurt Z."/>
        </authorList>
    </citation>
    <scope>NUCLEOTIDE SEQUENCE</scope>
</reference>
<accession>A0AA86UK60</accession>
<dbReference type="PANTHER" id="PTHR46652:SF3">
    <property type="entry name" value="LEUCINE-RICH REPEAT-CONTAINING PROTEIN 9"/>
    <property type="match status" value="1"/>
</dbReference>
<evidence type="ECO:0000256" key="2">
    <source>
        <dbReference type="ARBA" id="ARBA00022737"/>
    </source>
</evidence>
<comment type="caution">
    <text evidence="3">The sequence shown here is derived from an EMBL/GenBank/DDBJ whole genome shotgun (WGS) entry which is preliminary data.</text>
</comment>
<dbReference type="InterPro" id="IPR032675">
    <property type="entry name" value="LRR_dom_sf"/>
</dbReference>
<name>A0AA86UK60_9EUKA</name>
<sequence>MTQAKKSKEDTKVELQTMEDLQIFIQKNFPSTTNLKKVTELVLSLKCIHSIEALRQITQLKELQLQSNQIDDISPLQNLMQVKKLFLQSNKIKDLSPLKNLVQLEQLNISSNQISSLQDLRHLVNLVNLYANNNQIEDLRPLKPLIWVQNLELNSNQIQNIQPLIYMVSLCDVSLQSNKISTLPIFPENDKLYGLDLSFNSVCDVNPLSELSNLSNVNLQQNQVIDISPLEYMELYNFNIIGNKVKSASKFNPSGCMKFYLYQDQQKQTKADVKFYQRLKAISSSQRVQFNYLHNKRQHYDRRIKVQGSIHTVRYFLQKPKISYGELKDKFQTSKAQITNKQMMVIQKLSYAAQLFVSMIEM</sequence>
<dbReference type="InterPro" id="IPR001611">
    <property type="entry name" value="Leu-rich_rpt"/>
</dbReference>
<evidence type="ECO:0000313" key="5">
    <source>
        <dbReference type="Proteomes" id="UP001642409"/>
    </source>
</evidence>
<dbReference type="EMBL" id="CAXDID020000094">
    <property type="protein sequence ID" value="CAL6023816.1"/>
    <property type="molecule type" value="Genomic_DNA"/>
</dbReference>